<evidence type="ECO:0000313" key="2">
    <source>
        <dbReference type="Proteomes" id="UP000815325"/>
    </source>
</evidence>
<dbReference type="EMBL" id="MU071809">
    <property type="protein sequence ID" value="KAF5825857.1"/>
    <property type="molecule type" value="Genomic_DNA"/>
</dbReference>
<sequence>MPSCPGCSAWSSPTPVHFCNSSHCCNFSMFADDGAAVLMMVLQRCWAAQVWCPACCVTWPLAWLAGNSRKPSCAGLSRRVTTWCSATPC</sequence>
<proteinExistence type="predicted"/>
<name>A0ABQ7FTX1_DUNSA</name>
<gene>
    <name evidence="1" type="ORF">DUNSADRAFT_6330</name>
</gene>
<protein>
    <submittedName>
        <fullName evidence="1">Uncharacterized protein</fullName>
    </submittedName>
</protein>
<organism evidence="1 2">
    <name type="scientific">Dunaliella salina</name>
    <name type="common">Green alga</name>
    <name type="synonym">Protococcus salinus</name>
    <dbReference type="NCBI Taxonomy" id="3046"/>
    <lineage>
        <taxon>Eukaryota</taxon>
        <taxon>Viridiplantae</taxon>
        <taxon>Chlorophyta</taxon>
        <taxon>core chlorophytes</taxon>
        <taxon>Chlorophyceae</taxon>
        <taxon>CS clade</taxon>
        <taxon>Chlamydomonadales</taxon>
        <taxon>Dunaliellaceae</taxon>
        <taxon>Dunaliella</taxon>
    </lineage>
</organism>
<accession>A0ABQ7FTX1</accession>
<evidence type="ECO:0000313" key="1">
    <source>
        <dbReference type="EMBL" id="KAF5825857.1"/>
    </source>
</evidence>
<keyword evidence="2" id="KW-1185">Reference proteome</keyword>
<feature type="non-terminal residue" evidence="1">
    <location>
        <position position="89"/>
    </location>
</feature>
<reference evidence="1" key="1">
    <citation type="submission" date="2017-08" db="EMBL/GenBank/DDBJ databases">
        <authorList>
            <person name="Polle J.E."/>
            <person name="Barry K."/>
            <person name="Cushman J."/>
            <person name="Schmutz J."/>
            <person name="Tran D."/>
            <person name="Hathwaick L.T."/>
            <person name="Yim W.C."/>
            <person name="Jenkins J."/>
            <person name="Mckie-Krisberg Z.M."/>
            <person name="Prochnik S."/>
            <person name="Lindquist E."/>
            <person name="Dockter R.B."/>
            <person name="Adam C."/>
            <person name="Molina H."/>
            <person name="Bunkerborg J."/>
            <person name="Jin E."/>
            <person name="Buchheim M."/>
            <person name="Magnuson J."/>
        </authorList>
    </citation>
    <scope>NUCLEOTIDE SEQUENCE</scope>
    <source>
        <strain evidence="1">CCAP 19/18</strain>
    </source>
</reference>
<dbReference type="Proteomes" id="UP000815325">
    <property type="component" value="Unassembled WGS sequence"/>
</dbReference>
<comment type="caution">
    <text evidence="1">The sequence shown here is derived from an EMBL/GenBank/DDBJ whole genome shotgun (WGS) entry which is preliminary data.</text>
</comment>